<evidence type="ECO:0000256" key="1">
    <source>
        <dbReference type="SAM" id="SignalP"/>
    </source>
</evidence>
<feature type="domain" description="PKD-like" evidence="2">
    <location>
        <begin position="276"/>
        <end position="329"/>
    </location>
</feature>
<dbReference type="STRING" id="1563681.BFP71_00680"/>
<keyword evidence="1" id="KW-0732">Signal</keyword>
<dbReference type="Pfam" id="PF19408">
    <property type="entry name" value="PKD_6"/>
    <property type="match status" value="2"/>
</dbReference>
<dbReference type="AlphaFoldDB" id="A0A1E5T4C0"/>
<reference evidence="3 4" key="1">
    <citation type="submission" date="2016-08" db="EMBL/GenBank/DDBJ databases">
        <title>Draft genome of Fabibacter sp. strain SK-8.</title>
        <authorList>
            <person name="Wong S.-K."/>
            <person name="Hamasaki K."/>
            <person name="Yoshizawa S."/>
        </authorList>
    </citation>
    <scope>NUCLEOTIDE SEQUENCE [LARGE SCALE GENOMIC DNA]</scope>
    <source>
        <strain evidence="3 4">SK-8</strain>
    </source>
</reference>
<name>A0A1E5T4C0_9BACT</name>
<evidence type="ECO:0000259" key="2">
    <source>
        <dbReference type="Pfam" id="PF19408"/>
    </source>
</evidence>
<protein>
    <recommendedName>
        <fullName evidence="2">PKD-like domain-containing protein</fullName>
    </recommendedName>
</protein>
<evidence type="ECO:0000313" key="4">
    <source>
        <dbReference type="Proteomes" id="UP000095552"/>
    </source>
</evidence>
<gene>
    <name evidence="3" type="ORF">BFP71_00680</name>
</gene>
<sequence>MFRKIIVLLMLTIPFMAKGQDPNDCSNALTVCGNTNLSFNSAGPGNDDFAPLDNPQPGCGVQENQSLWLRVPIATNGTLGFNITPNNNDDFDFAVFGPNVDCGALGDAIRCSFASTANGFETGLNSTATDNSEDGGGDGFVAELQVQAGDVYTILIDNFSNSNRGFDLVWTGTAQIVDAPPLNTIPDQEICDINNDGSEDFDLSTLDLLVSGGTPGVIVSYHLNDADATLGNNPLPAIYTASDGDEIFARATSTSDGCASIGSFLLNFSPRPEGLEIIGPASVCPDVNNIVYNVPNGAGNTYSWSISGGTIVSGGNTDQVEVNWGSANPNAFLEAIPTNSANCDGDPIRLDVTINTRLEPATPSGPLLVCISDNTIGTYSVPNSNGSTYEWFVTNGSFVGTNNTNEVTVQWDGDASGMVWFREFNPSIANCEGTSPMLTVNFFPQVFVNVDQADVSCAGENSGSITLNISGGLGPFTVLWDDGNTDENRVGLIAGDYTYTVTDANMCQVSETITINEPLPLSIDDIMATNLLCFQDNSGLAQATVSGGYKPVSI</sequence>
<feature type="chain" id="PRO_5009185929" description="PKD-like domain-containing protein" evidence="1">
    <location>
        <begin position="20"/>
        <end position="554"/>
    </location>
</feature>
<organism evidence="3 4">
    <name type="scientific">Roseivirga misakiensis</name>
    <dbReference type="NCBI Taxonomy" id="1563681"/>
    <lineage>
        <taxon>Bacteria</taxon>
        <taxon>Pseudomonadati</taxon>
        <taxon>Bacteroidota</taxon>
        <taxon>Cytophagia</taxon>
        <taxon>Cytophagales</taxon>
        <taxon>Roseivirgaceae</taxon>
        <taxon>Roseivirga</taxon>
    </lineage>
</organism>
<proteinExistence type="predicted"/>
<comment type="caution">
    <text evidence="3">The sequence shown here is derived from an EMBL/GenBank/DDBJ whole genome shotgun (WGS) entry which is preliminary data.</text>
</comment>
<dbReference type="EMBL" id="MDGQ01000003">
    <property type="protein sequence ID" value="OEK06225.1"/>
    <property type="molecule type" value="Genomic_DNA"/>
</dbReference>
<dbReference type="InterPro" id="IPR025667">
    <property type="entry name" value="SprB_repeat"/>
</dbReference>
<dbReference type="InterPro" id="IPR045829">
    <property type="entry name" value="PKD_6"/>
</dbReference>
<feature type="domain" description="PKD-like" evidence="2">
    <location>
        <begin position="360"/>
        <end position="418"/>
    </location>
</feature>
<dbReference type="Proteomes" id="UP000095552">
    <property type="component" value="Unassembled WGS sequence"/>
</dbReference>
<accession>A0A1E5T4C0</accession>
<keyword evidence="4" id="KW-1185">Reference proteome</keyword>
<dbReference type="Pfam" id="PF13573">
    <property type="entry name" value="SprB"/>
    <property type="match status" value="1"/>
</dbReference>
<evidence type="ECO:0000313" key="3">
    <source>
        <dbReference type="EMBL" id="OEK06225.1"/>
    </source>
</evidence>
<feature type="signal peptide" evidence="1">
    <location>
        <begin position="1"/>
        <end position="19"/>
    </location>
</feature>
<dbReference type="Gene3D" id="2.60.40.740">
    <property type="match status" value="1"/>
</dbReference>